<evidence type="ECO:0000313" key="1">
    <source>
        <dbReference type="Proteomes" id="UP000790787"/>
    </source>
</evidence>
<dbReference type="KEGG" id="nta:107802651"/>
<dbReference type="PaxDb" id="4097-A0A1S4AYM8"/>
<gene>
    <name evidence="2" type="primary">LOC107802651</name>
</gene>
<dbReference type="InterPro" id="IPR027124">
    <property type="entry name" value="Swc5/CFDP1/2"/>
</dbReference>
<sequence length="208" mass="22450">MSSDGVGRGDKGGKGVSRLRVGSWNIENLTGKSIELAKILQKRKINIACVQETRCVGLKARDADGFKLWVSGRERDKNGVGILVDRDLTELVIEVRRVNDMLMAIKLVVGGSTLNMISATRIKWVWTRKLRGASGKNLTGGDFNGHIRATSGGYDGVHSGFGFGVRNGGGTSLLDYAKAFDLVIANSCFTKKGEALGYIPEFVVQDSN</sequence>
<dbReference type="Proteomes" id="UP000790787">
    <property type="component" value="Chromosome 4"/>
</dbReference>
<organism evidence="1 2">
    <name type="scientific">Nicotiana tabacum</name>
    <name type="common">Common tobacco</name>
    <dbReference type="NCBI Taxonomy" id="4097"/>
    <lineage>
        <taxon>Eukaryota</taxon>
        <taxon>Viridiplantae</taxon>
        <taxon>Streptophyta</taxon>
        <taxon>Embryophyta</taxon>
        <taxon>Tracheophyta</taxon>
        <taxon>Spermatophyta</taxon>
        <taxon>Magnoliopsida</taxon>
        <taxon>eudicotyledons</taxon>
        <taxon>Gunneridae</taxon>
        <taxon>Pentapetalae</taxon>
        <taxon>asterids</taxon>
        <taxon>lamiids</taxon>
        <taxon>Solanales</taxon>
        <taxon>Solanaceae</taxon>
        <taxon>Nicotianoideae</taxon>
        <taxon>Nicotianeae</taxon>
        <taxon>Nicotiana</taxon>
    </lineage>
</organism>
<dbReference type="SUPFAM" id="SSF56219">
    <property type="entry name" value="DNase I-like"/>
    <property type="match status" value="1"/>
</dbReference>
<name>A0A1S4AYM8_TOBAC</name>
<dbReference type="STRING" id="4097.A0A1S4AYM8"/>
<dbReference type="Gene3D" id="3.60.10.10">
    <property type="entry name" value="Endonuclease/exonuclease/phosphatase"/>
    <property type="match status" value="1"/>
</dbReference>
<evidence type="ECO:0000313" key="2">
    <source>
        <dbReference type="RefSeq" id="XP_016481669.2"/>
    </source>
</evidence>
<dbReference type="RefSeq" id="XP_016481669.2">
    <property type="nucleotide sequence ID" value="XM_016626183.2"/>
</dbReference>
<proteinExistence type="predicted"/>
<dbReference type="AlphaFoldDB" id="A0A1S4AYM8"/>
<dbReference type="GeneID" id="107802651"/>
<reference evidence="1" key="1">
    <citation type="journal article" date="2014" name="Nat. Commun.">
        <title>The tobacco genome sequence and its comparison with those of tomato and potato.</title>
        <authorList>
            <person name="Sierro N."/>
            <person name="Battey J.N."/>
            <person name="Ouadi S."/>
            <person name="Bakaher N."/>
            <person name="Bovet L."/>
            <person name="Willig A."/>
            <person name="Goepfert S."/>
            <person name="Peitsch M.C."/>
            <person name="Ivanov N.V."/>
        </authorList>
    </citation>
    <scope>NUCLEOTIDE SEQUENCE [LARGE SCALE GENOMIC DNA]</scope>
</reference>
<keyword evidence="1" id="KW-1185">Reference proteome</keyword>
<dbReference type="RefSeq" id="XP_016481669.1">
    <property type="nucleotide sequence ID" value="XM_016626183.1"/>
</dbReference>
<dbReference type="InterPro" id="IPR036691">
    <property type="entry name" value="Endo/exonu/phosph_ase_sf"/>
</dbReference>
<reference evidence="2" key="2">
    <citation type="submission" date="2025-08" db="UniProtKB">
        <authorList>
            <consortium name="RefSeq"/>
        </authorList>
    </citation>
    <scope>IDENTIFICATION</scope>
    <source>
        <tissue evidence="2">Leaf</tissue>
    </source>
</reference>
<dbReference type="OrthoDB" id="418748at2759"/>
<dbReference type="PANTHER" id="PTHR23227">
    <property type="entry name" value="BUCENTAUR RELATED"/>
    <property type="match status" value="1"/>
</dbReference>
<protein>
    <submittedName>
        <fullName evidence="2">Uncharacterized protein LOC107802651</fullName>
    </submittedName>
</protein>
<dbReference type="PANTHER" id="PTHR23227:SF67">
    <property type="entry name" value="CRANIOFACIAL DEVELOPMENT PROTEIN 2-LIKE"/>
    <property type="match status" value="1"/>
</dbReference>
<accession>A0A1S4AYM8</accession>